<dbReference type="Gene3D" id="3.40.50.150">
    <property type="entry name" value="Vaccinia Virus protein VP39"/>
    <property type="match status" value="1"/>
</dbReference>
<evidence type="ECO:0000259" key="6">
    <source>
        <dbReference type="Pfam" id="PF13649"/>
    </source>
</evidence>
<dbReference type="InterPro" id="IPR051654">
    <property type="entry name" value="Meroterpenoid_MTases"/>
</dbReference>
<dbReference type="InterPro" id="IPR041698">
    <property type="entry name" value="Methyltransf_25"/>
</dbReference>
<feature type="region of interest" description="Disordered" evidence="5">
    <location>
        <begin position="1"/>
        <end position="33"/>
    </location>
</feature>
<keyword evidence="3" id="KW-0949">S-adenosyl-L-methionine</keyword>
<dbReference type="EMBL" id="JARVKM010000091">
    <property type="protein sequence ID" value="KAK9770543.1"/>
    <property type="molecule type" value="Genomic_DNA"/>
</dbReference>
<dbReference type="PANTHER" id="PTHR35897:SF1">
    <property type="entry name" value="METHYLTRANSFERASE AUSD"/>
    <property type="match status" value="1"/>
</dbReference>
<dbReference type="PANTHER" id="PTHR35897">
    <property type="entry name" value="METHYLTRANSFERASE AUSD"/>
    <property type="match status" value="1"/>
</dbReference>
<dbReference type="Pfam" id="PF13649">
    <property type="entry name" value="Methyltransf_25"/>
    <property type="match status" value="1"/>
</dbReference>
<evidence type="ECO:0000256" key="2">
    <source>
        <dbReference type="ARBA" id="ARBA00022679"/>
    </source>
</evidence>
<evidence type="ECO:0000256" key="3">
    <source>
        <dbReference type="ARBA" id="ARBA00022691"/>
    </source>
</evidence>
<evidence type="ECO:0000313" key="7">
    <source>
        <dbReference type="EMBL" id="KAK9770543.1"/>
    </source>
</evidence>
<sequence length="301" mass="34680">MAIITRAQAPSTDPPKPKADVLPEGNDFTRGNVTPSRSVEWYQPTFKNLSDTARQVFVEYSGIPEDQIAAHVYRVRDKAWDILPYPCIGVFRFLDFGANMNPIYPEVLRRVRGGDILLDLGCCFGQDIRKFAADGAPSKNMLGVDSEDRYIELGYELFKDRGTLQSKFYTQSVFDEDFLPEWCGRVDIIYVGSFLHLFNFEKQQEILAQLVRVLRKRPGAMVFGRHLGAEQGGEFHMRSLGWDVYRHSEETMRKLWADVPEGQWNVSAEITRYESKGWDNDRRGWQGDDTQQMTFVATRRL</sequence>
<dbReference type="InterPro" id="IPR029063">
    <property type="entry name" value="SAM-dependent_MTases_sf"/>
</dbReference>
<comment type="caution">
    <text evidence="7">The sequence shown here is derived from an EMBL/GenBank/DDBJ whole genome shotgun (WGS) entry which is preliminary data.</text>
</comment>
<reference evidence="7 8" key="1">
    <citation type="submission" date="2024-02" db="EMBL/GenBank/DDBJ databases">
        <title>First draft genome assembly of two strains of Seiridium cardinale.</title>
        <authorList>
            <person name="Emiliani G."/>
            <person name="Scali E."/>
        </authorList>
    </citation>
    <scope>NUCLEOTIDE SEQUENCE [LARGE SCALE GENOMIC DNA]</scope>
    <source>
        <strain evidence="7 8">BM-138-000479</strain>
    </source>
</reference>
<accession>A0ABR2X9S2</accession>
<keyword evidence="2" id="KW-0808">Transferase</keyword>
<feature type="domain" description="Methyltransferase" evidence="6">
    <location>
        <begin position="118"/>
        <end position="216"/>
    </location>
</feature>
<protein>
    <recommendedName>
        <fullName evidence="6">Methyltransferase domain-containing protein</fullName>
    </recommendedName>
</protein>
<dbReference type="Proteomes" id="UP001465668">
    <property type="component" value="Unassembled WGS sequence"/>
</dbReference>
<evidence type="ECO:0000256" key="1">
    <source>
        <dbReference type="ARBA" id="ARBA00005179"/>
    </source>
</evidence>
<evidence type="ECO:0000256" key="5">
    <source>
        <dbReference type="SAM" id="MobiDB-lite"/>
    </source>
</evidence>
<proteinExistence type="inferred from homology"/>
<comment type="similarity">
    <text evidence="4">Belongs to the class I-like SAM-binding methyltransferase superfamily.</text>
</comment>
<keyword evidence="8" id="KW-1185">Reference proteome</keyword>
<evidence type="ECO:0000313" key="8">
    <source>
        <dbReference type="Proteomes" id="UP001465668"/>
    </source>
</evidence>
<name>A0ABR2X9S2_9PEZI</name>
<evidence type="ECO:0000256" key="4">
    <source>
        <dbReference type="ARBA" id="ARBA00038314"/>
    </source>
</evidence>
<dbReference type="SUPFAM" id="SSF53335">
    <property type="entry name" value="S-adenosyl-L-methionine-dependent methyltransferases"/>
    <property type="match status" value="1"/>
</dbReference>
<organism evidence="7 8">
    <name type="scientific">Seiridium cardinale</name>
    <dbReference type="NCBI Taxonomy" id="138064"/>
    <lineage>
        <taxon>Eukaryota</taxon>
        <taxon>Fungi</taxon>
        <taxon>Dikarya</taxon>
        <taxon>Ascomycota</taxon>
        <taxon>Pezizomycotina</taxon>
        <taxon>Sordariomycetes</taxon>
        <taxon>Xylariomycetidae</taxon>
        <taxon>Amphisphaeriales</taxon>
        <taxon>Sporocadaceae</taxon>
        <taxon>Seiridium</taxon>
    </lineage>
</organism>
<comment type="pathway">
    <text evidence="1">Secondary metabolite biosynthesis.</text>
</comment>
<gene>
    <name evidence="7" type="ORF">SCAR479_12814</name>
</gene>